<dbReference type="Proteomes" id="UP000254939">
    <property type="component" value="Unassembled WGS sequence"/>
</dbReference>
<comment type="caution">
    <text evidence="1">The sequence shown here is derived from an EMBL/GenBank/DDBJ whole genome shotgun (WGS) entry which is preliminary data.</text>
</comment>
<dbReference type="AlphaFoldDB" id="A0A370KEC9"/>
<protein>
    <submittedName>
        <fullName evidence="1">Uncharacterized protein</fullName>
    </submittedName>
</protein>
<proteinExistence type="predicted"/>
<name>A0A370KEC9_9HYPH</name>
<sequence>MVLPIFVFVFAAFVVPTLLACCCFEVHRWELGAKPELRSQESMTRREAGEGILRLVYSRL</sequence>
<accession>A0A370KEC9</accession>
<reference evidence="1 2" key="1">
    <citation type="submission" date="2017-03" db="EMBL/GenBank/DDBJ databases">
        <title>Genome analysis of Rhizobial strains effectives or ineffectives for nitrogen fixation isolated from bean seeds.</title>
        <authorList>
            <person name="Peralta H."/>
            <person name="Aguilar-Vera A."/>
            <person name="Mora Y."/>
            <person name="Vargas-Lagunas C."/>
            <person name="Girard L."/>
            <person name="Mora J."/>
        </authorList>
    </citation>
    <scope>NUCLEOTIDE SEQUENCE [LARGE SCALE GENOMIC DNA]</scope>
    <source>
        <strain evidence="1 2">CCGM3</strain>
    </source>
</reference>
<evidence type="ECO:0000313" key="1">
    <source>
        <dbReference type="EMBL" id="RDJ01992.1"/>
    </source>
</evidence>
<organism evidence="1 2">
    <name type="scientific">Rhizobium grahamii</name>
    <dbReference type="NCBI Taxonomy" id="1120045"/>
    <lineage>
        <taxon>Bacteria</taxon>
        <taxon>Pseudomonadati</taxon>
        <taxon>Pseudomonadota</taxon>
        <taxon>Alphaproteobacteria</taxon>
        <taxon>Hyphomicrobiales</taxon>
        <taxon>Rhizobiaceae</taxon>
        <taxon>Rhizobium/Agrobacterium group</taxon>
        <taxon>Rhizobium</taxon>
    </lineage>
</organism>
<gene>
    <name evidence="1" type="ORF">B5K06_33000</name>
</gene>
<evidence type="ECO:0000313" key="2">
    <source>
        <dbReference type="Proteomes" id="UP000254939"/>
    </source>
</evidence>
<dbReference type="EMBL" id="NAAC01000049">
    <property type="protein sequence ID" value="RDJ01992.1"/>
    <property type="molecule type" value="Genomic_DNA"/>
</dbReference>